<dbReference type="EMBL" id="JAENIJ010000037">
    <property type="protein sequence ID" value="MBK1884181.1"/>
    <property type="molecule type" value="Genomic_DNA"/>
</dbReference>
<evidence type="ECO:0000313" key="1">
    <source>
        <dbReference type="EMBL" id="MBK1884181.1"/>
    </source>
</evidence>
<sequence>MKIPAYFTALILITGSGFAWFQHSHLRHLKSELAVQTNLTKQHANASNRSSQSRANLRKEAEELADIFIGIARKGPDSEMDIAYKQRVLDITTQVGAMGSASKFFIRKIYAAQDIDPALRMDVIRFPINELTRKYPSVYLQMVHQEIETMGIGPFTEYNIRLSVQNLAVDDLEGAKKWLTQHMDELPEQVTGNAKLGLIFTAAKSNPSLAFKWMDELEIDASDCMQSIALTDQSPEQRSNLLASFRNYTQDIQNSEKRSEVMKSAFPLFAQSATKDGFEKGSRWLEASNFSEGEMELAIYGIADGINSNRLKSEEIAQWVTWFGAHVTQLKDENGIRQMMRKWLIKDYEAAGNWLSNCPAEFSLKAPMVQTYATSMAKIDPETAFEWVATLPAQRAKECVWEIFQDWQKRDKTSADHWRESLADGSHLAKVLRAAEEADRNGNGKTPLRVEVGF</sequence>
<name>A0A934VSD5_9BACT</name>
<dbReference type="RefSeq" id="WP_200273134.1">
    <property type="nucleotide sequence ID" value="NZ_JAENIJ010000037.1"/>
</dbReference>
<keyword evidence="2" id="KW-1185">Reference proteome</keyword>
<protein>
    <submittedName>
        <fullName evidence="1">Uncharacterized protein</fullName>
    </submittedName>
</protein>
<dbReference type="AlphaFoldDB" id="A0A934VSD5"/>
<organism evidence="1 2">
    <name type="scientific">Luteolibacter pohnpeiensis</name>
    <dbReference type="NCBI Taxonomy" id="454153"/>
    <lineage>
        <taxon>Bacteria</taxon>
        <taxon>Pseudomonadati</taxon>
        <taxon>Verrucomicrobiota</taxon>
        <taxon>Verrucomicrobiia</taxon>
        <taxon>Verrucomicrobiales</taxon>
        <taxon>Verrucomicrobiaceae</taxon>
        <taxon>Luteolibacter</taxon>
    </lineage>
</organism>
<reference evidence="1" key="1">
    <citation type="submission" date="2021-01" db="EMBL/GenBank/DDBJ databases">
        <title>Modified the classification status of verrucomicrobia.</title>
        <authorList>
            <person name="Feng X."/>
        </authorList>
    </citation>
    <scope>NUCLEOTIDE SEQUENCE</scope>
    <source>
        <strain evidence="1">KCTC 22041</strain>
    </source>
</reference>
<comment type="caution">
    <text evidence="1">The sequence shown here is derived from an EMBL/GenBank/DDBJ whole genome shotgun (WGS) entry which is preliminary data.</text>
</comment>
<proteinExistence type="predicted"/>
<evidence type="ECO:0000313" key="2">
    <source>
        <dbReference type="Proteomes" id="UP000603141"/>
    </source>
</evidence>
<dbReference type="Proteomes" id="UP000603141">
    <property type="component" value="Unassembled WGS sequence"/>
</dbReference>
<gene>
    <name evidence="1" type="ORF">JIN85_17310</name>
</gene>
<accession>A0A934VSD5</accession>